<dbReference type="Proteomes" id="UP000198767">
    <property type="component" value="Unassembled WGS sequence"/>
</dbReference>
<sequence length="334" mass="39098">MRRLVLHIGTHKTGSTSLQKSLLQGQQDKTLGPWSYIHARPRVDMNPLVACKGMGPQLRAQLRMPFLERRLENANQRGFEDCVISTEMLFWLHDEREIRTLAERLRQEFDDIRIVVYLRRQDLLALSHRKQVILGQTAYQFYGAQVHALPSYRPYFMRYMDYASKLEKWERVFGAEALTVRRYQPQDLHGSDTVLDFRNILGLPAPEQPAERLNTAWNRTQILTGLWLRQRGYPRSCFMPSLRALEDPEKLTPSRAQARAFLRRFEKVNETLAQRYDPEGPTQFFSPDFTNYPEMANDGYDAPRPDLKALEEEVQAQMKEQGLKLETLNPNDRN</sequence>
<dbReference type="SUPFAM" id="SSF52540">
    <property type="entry name" value="P-loop containing nucleoside triphosphate hydrolases"/>
    <property type="match status" value="1"/>
</dbReference>
<evidence type="ECO:0008006" key="3">
    <source>
        <dbReference type="Google" id="ProtNLM"/>
    </source>
</evidence>
<organism evidence="1 2">
    <name type="scientific">Epibacterium ulvae</name>
    <dbReference type="NCBI Taxonomy" id="1156985"/>
    <lineage>
        <taxon>Bacteria</taxon>
        <taxon>Pseudomonadati</taxon>
        <taxon>Pseudomonadota</taxon>
        <taxon>Alphaproteobacteria</taxon>
        <taxon>Rhodobacterales</taxon>
        <taxon>Roseobacteraceae</taxon>
        <taxon>Epibacterium</taxon>
    </lineage>
</organism>
<dbReference type="Gene3D" id="3.40.50.300">
    <property type="entry name" value="P-loop containing nucleotide triphosphate hydrolases"/>
    <property type="match status" value="1"/>
</dbReference>
<reference evidence="1 2" key="1">
    <citation type="submission" date="2016-10" db="EMBL/GenBank/DDBJ databases">
        <authorList>
            <person name="de Groot N.N."/>
        </authorList>
    </citation>
    <scope>NUCLEOTIDE SEQUENCE [LARGE SCALE GENOMIC DNA]</scope>
    <source>
        <strain evidence="1 2">U95</strain>
    </source>
</reference>
<gene>
    <name evidence="1" type="ORF">SAMN04488118_11326</name>
</gene>
<proteinExistence type="predicted"/>
<evidence type="ECO:0000313" key="2">
    <source>
        <dbReference type="Proteomes" id="UP000198767"/>
    </source>
</evidence>
<dbReference type="RefSeq" id="WP_232716539.1">
    <property type="nucleotide sequence ID" value="NZ_FMWG01000013.1"/>
</dbReference>
<dbReference type="AlphaFoldDB" id="A0A1G5RES7"/>
<dbReference type="STRING" id="1156985.SAMN04488118_11326"/>
<keyword evidence="2" id="KW-1185">Reference proteome</keyword>
<dbReference type="InterPro" id="IPR027417">
    <property type="entry name" value="P-loop_NTPase"/>
</dbReference>
<evidence type="ECO:0000313" key="1">
    <source>
        <dbReference type="EMBL" id="SCZ71901.1"/>
    </source>
</evidence>
<name>A0A1G5RES7_9RHOB</name>
<dbReference type="EMBL" id="FMWG01000013">
    <property type="protein sequence ID" value="SCZ71901.1"/>
    <property type="molecule type" value="Genomic_DNA"/>
</dbReference>
<accession>A0A1G5RES7</accession>
<protein>
    <recommendedName>
        <fullName evidence="3">Sulfotransferase family protein</fullName>
    </recommendedName>
</protein>